<dbReference type="EMBL" id="CP151266">
    <property type="protein sequence ID" value="WZH50132.1"/>
    <property type="molecule type" value="Genomic_DNA"/>
</dbReference>
<feature type="transmembrane region" description="Helical" evidence="1">
    <location>
        <begin position="470"/>
        <end position="495"/>
    </location>
</feature>
<feature type="transmembrane region" description="Helical" evidence="1">
    <location>
        <begin position="52"/>
        <end position="70"/>
    </location>
</feature>
<keyword evidence="1" id="KW-0812">Transmembrane</keyword>
<dbReference type="InterPro" id="IPR021514">
    <property type="entry name" value="DUF3176"/>
</dbReference>
<keyword evidence="3" id="KW-1185">Reference proteome</keyword>
<evidence type="ECO:0000313" key="3">
    <source>
        <dbReference type="Proteomes" id="UP001489902"/>
    </source>
</evidence>
<sequence length="576" mass="63274">MAADKSMATQAVALLPATTHAVYTENRSGQIHARSRAPWRANFLRRLPWDGFLALLVGIACALAMILIIIKSDGDPVENWRLSPGVYLAITSVVANIVLRYTFNKGVEISWWVAALREDRTTTVADLHHIWSYGSSLRSALLAGRGFNLVALASILLALVPANAPLVQRASRTVSRPTTYNVNFPIVAAPFLNATTDTTGMITGRSHQITFITPSFAPVLQDHLLSTPIRLQSSPCQGATTCRGILQAAGYKMACVDGTEFFDKTPRMPDEIAEDGNSAFNQSVIFSTDFAYMVYDSQQYAGEPILNLTAKFKKHGECKGDVAVRNCTMAPATLAYHVVIANDTIALDRGYTYEDDRLINYTETNWRQLHGGVYIALQGMFSAKVTLRFAGAVGYDMTTMGITALRYSRQAVGDTYSECQNQWLDPTHDILMTARELMFRLALQGNNTNVVAQSVLLTQRGTEVVYTSDFLFLGLALLLIGLASISVVPLLMYWWRLGRDVSLSPIEIARAFSAPELMDSGSNLDASRLVNDIGSREVRYGVVSFQSTDGYWGQITSELAFGHSGVVQAPRKGEQY</sequence>
<keyword evidence="1" id="KW-0472">Membrane</keyword>
<feature type="transmembrane region" description="Helical" evidence="1">
    <location>
        <begin position="82"/>
        <end position="103"/>
    </location>
</feature>
<keyword evidence="1" id="KW-1133">Transmembrane helix</keyword>
<accession>A0ABZ2XCY6</accession>
<evidence type="ECO:0000256" key="1">
    <source>
        <dbReference type="SAM" id="Phobius"/>
    </source>
</evidence>
<organism evidence="2 3">
    <name type="scientific">Fusarium acuminatum</name>
    <dbReference type="NCBI Taxonomy" id="5515"/>
    <lineage>
        <taxon>Eukaryota</taxon>
        <taxon>Fungi</taxon>
        <taxon>Dikarya</taxon>
        <taxon>Ascomycota</taxon>
        <taxon>Pezizomycotina</taxon>
        <taxon>Sordariomycetes</taxon>
        <taxon>Hypocreomycetidae</taxon>
        <taxon>Hypocreales</taxon>
        <taxon>Nectriaceae</taxon>
        <taxon>Fusarium</taxon>
        <taxon>Fusarium tricinctum species complex</taxon>
    </lineage>
</organism>
<gene>
    <name evidence="2" type="ORF">QYS62_011372</name>
</gene>
<dbReference type="Proteomes" id="UP001489902">
    <property type="component" value="Chromosome 7"/>
</dbReference>
<reference evidence="2 3" key="1">
    <citation type="submission" date="2024-04" db="EMBL/GenBank/DDBJ databases">
        <title>Complete genome sequence of Fusarium acuminatum.</title>
        <authorList>
            <person name="Lan B."/>
        </authorList>
    </citation>
    <scope>NUCLEOTIDE SEQUENCE [LARGE SCALE GENOMIC DNA]</scope>
    <source>
        <strain evidence="2">1A</strain>
    </source>
</reference>
<dbReference type="Pfam" id="PF11374">
    <property type="entry name" value="DUF3176"/>
    <property type="match status" value="1"/>
</dbReference>
<protein>
    <submittedName>
        <fullName evidence="2">Uncharacterized protein</fullName>
    </submittedName>
</protein>
<dbReference type="PANTHER" id="PTHR37576:SF2">
    <property type="entry name" value="DEFECT AT LOW TEMPERATURE PROTEIN 1"/>
    <property type="match status" value="1"/>
</dbReference>
<proteinExistence type="predicted"/>
<evidence type="ECO:0000313" key="2">
    <source>
        <dbReference type="EMBL" id="WZH50132.1"/>
    </source>
</evidence>
<name>A0ABZ2XCY6_9HYPO</name>
<dbReference type="PANTHER" id="PTHR37576">
    <property type="entry name" value="DEFECT AT LOW TEMPERATURE PROTEIN 1"/>
    <property type="match status" value="1"/>
</dbReference>